<gene>
    <name evidence="2" type="ORF">OXX778_LOCUS9630</name>
</gene>
<dbReference type="EMBL" id="CAJNOC010001439">
    <property type="protein sequence ID" value="CAF0864939.1"/>
    <property type="molecule type" value="Genomic_DNA"/>
</dbReference>
<organism evidence="2 3">
    <name type="scientific">Brachionus calyciflorus</name>
    <dbReference type="NCBI Taxonomy" id="104777"/>
    <lineage>
        <taxon>Eukaryota</taxon>
        <taxon>Metazoa</taxon>
        <taxon>Spiralia</taxon>
        <taxon>Gnathifera</taxon>
        <taxon>Rotifera</taxon>
        <taxon>Eurotatoria</taxon>
        <taxon>Monogononta</taxon>
        <taxon>Pseudotrocha</taxon>
        <taxon>Ploima</taxon>
        <taxon>Brachionidae</taxon>
        <taxon>Brachionus</taxon>
    </lineage>
</organism>
<name>A0A813X992_9BILA</name>
<dbReference type="Proteomes" id="UP000663879">
    <property type="component" value="Unassembled WGS sequence"/>
</dbReference>
<accession>A0A813X992</accession>
<protein>
    <submittedName>
        <fullName evidence="2">Uncharacterized protein</fullName>
    </submittedName>
</protein>
<comment type="caution">
    <text evidence="2">The sequence shown here is derived from an EMBL/GenBank/DDBJ whole genome shotgun (WGS) entry which is preliminary data.</text>
</comment>
<reference evidence="2" key="1">
    <citation type="submission" date="2021-02" db="EMBL/GenBank/DDBJ databases">
        <authorList>
            <person name="Nowell W R."/>
        </authorList>
    </citation>
    <scope>NUCLEOTIDE SEQUENCE</scope>
    <source>
        <strain evidence="2">Ploen Becks lab</strain>
    </source>
</reference>
<evidence type="ECO:0000313" key="3">
    <source>
        <dbReference type="Proteomes" id="UP000663879"/>
    </source>
</evidence>
<sequence>MNHPVLLPKRKDFGFLKAPQEKLNFKSSSSVHRYTPGRRQEFITETCKPISLSQSINTLKLKYEFKSASLTRPFVTVSENFSSGVKLDLRKDHFDRQAYSTNKGSNVRNLKKQHHMINVYSINAKKPKTADSIRIQNGKYISKLNEMEVGNENDYHKTDCISCRFGKCLKLNQLVALRGVKKPLVVNDEYDRIRTTESLHTIDYGSKTPNNRSSEFSDYMTSGKRSRKSGMSSSLPHKKNNDETFSLHSVYRHKIEGNFDDEDDDDDVIPKLTLWLV</sequence>
<dbReference type="OrthoDB" id="10457269at2759"/>
<evidence type="ECO:0000313" key="2">
    <source>
        <dbReference type="EMBL" id="CAF0864939.1"/>
    </source>
</evidence>
<feature type="region of interest" description="Disordered" evidence="1">
    <location>
        <begin position="204"/>
        <end position="241"/>
    </location>
</feature>
<dbReference type="AlphaFoldDB" id="A0A813X992"/>
<feature type="compositionally biased region" description="Polar residues" evidence="1">
    <location>
        <begin position="207"/>
        <end position="220"/>
    </location>
</feature>
<evidence type="ECO:0000256" key="1">
    <source>
        <dbReference type="SAM" id="MobiDB-lite"/>
    </source>
</evidence>
<proteinExistence type="predicted"/>
<keyword evidence="3" id="KW-1185">Reference proteome</keyword>